<protein>
    <submittedName>
        <fullName evidence="12">Insulinase family protein</fullName>
    </submittedName>
</protein>
<dbReference type="Gene3D" id="3.30.830.10">
    <property type="entry name" value="Metalloenzyme, LuxS/M16 peptidase-like"/>
    <property type="match status" value="4"/>
</dbReference>
<evidence type="ECO:0000256" key="1">
    <source>
        <dbReference type="ARBA" id="ARBA00001947"/>
    </source>
</evidence>
<keyword evidence="3" id="KW-0645">Protease</keyword>
<evidence type="ECO:0000259" key="10">
    <source>
        <dbReference type="Pfam" id="PF00675"/>
    </source>
</evidence>
<dbReference type="GO" id="GO:0004222">
    <property type="term" value="F:metalloendopeptidase activity"/>
    <property type="evidence" value="ECO:0007669"/>
    <property type="project" value="InterPro"/>
</dbReference>
<dbReference type="SUPFAM" id="SSF63411">
    <property type="entry name" value="LuxS/MPP-like metallohydrolase"/>
    <property type="match status" value="4"/>
</dbReference>
<comment type="similarity">
    <text evidence="2 8">Belongs to the peptidase M16 family.</text>
</comment>
<dbReference type="InterPro" id="IPR007863">
    <property type="entry name" value="Peptidase_M16_C"/>
</dbReference>
<dbReference type="RefSeq" id="WP_130936271.1">
    <property type="nucleotide sequence ID" value="NZ_BMEE01000002.1"/>
</dbReference>
<proteinExistence type="inferred from homology"/>
<keyword evidence="9" id="KW-0732">Signal</keyword>
<dbReference type="OrthoDB" id="9811314at2"/>
<dbReference type="AlphaFoldDB" id="A0A4Q9FNP2"/>
<evidence type="ECO:0000256" key="2">
    <source>
        <dbReference type="ARBA" id="ARBA00007261"/>
    </source>
</evidence>
<evidence type="ECO:0000256" key="8">
    <source>
        <dbReference type="RuleBase" id="RU004447"/>
    </source>
</evidence>
<keyword evidence="5" id="KW-0378">Hydrolase</keyword>
<name>A0A4Q9FNP2_9FLAO</name>
<dbReference type="InterPro" id="IPR011249">
    <property type="entry name" value="Metalloenz_LuxS/M16"/>
</dbReference>
<dbReference type="Proteomes" id="UP000292372">
    <property type="component" value="Unassembled WGS sequence"/>
</dbReference>
<evidence type="ECO:0000256" key="9">
    <source>
        <dbReference type="SAM" id="SignalP"/>
    </source>
</evidence>
<dbReference type="GO" id="GO:0046872">
    <property type="term" value="F:metal ion binding"/>
    <property type="evidence" value="ECO:0007669"/>
    <property type="project" value="UniProtKB-KW"/>
</dbReference>
<evidence type="ECO:0000313" key="12">
    <source>
        <dbReference type="EMBL" id="TBN16289.1"/>
    </source>
</evidence>
<sequence length="932" mass="106042">MKNIISLVSVLLFLNLNAQNLNTPLPLDDSIKKGVLPNGITYYLHSTDVVEDVASYYIIQNVGSILEDDNQQGLAHFLEHMAFNGTKHFPGKGIFDTLGKEGIVFGKDINAYTSFDETVYNIDNIPTTPELIHTGLQILHDWSNYLLLTEEEIDAERGVIKEEWRTRQNGGMRIMQQTIGTAYGNSKYANRLPIGKMEIVENFEYKALRDFYHDWYRTDLQAIAIIGDFDVSEMEAKIKEKFSSIPAVKNAPERYVVKIEDNDKLDYAIAMDKEVSTANIQFSIRHKKNTDKSTASYLRNALVNGFIFNILKERFSKISQEPDAPFVNVSARYANLSRAHKTFSVNVIPKENKQQEAFKLAMTEINRAVKFGFTKSEINRAVIKYKSLYENQIARLSDRSHRKIINLIKANYLENVPLTDLAKKYEIAKPILNNITQDDLLKQMQELYTPNNRSVIVTGVEGKNNLSETEAVQIIDAIENDESLQPYKEEAEVKPLMSRVKIKPGKIKSTKKNKALGFTTFTLSNGIRVHYQFVDKDKNKVLLSGHSYGGTSLLAIDDLPSASVISNVMPMFGLGEFSATELPKVLAGKTAMVKFFLGDITESIYGSSTTKDVETMLQLLNLRFTKPRFDESAYKVFLQQLDTYLTYKSQDLKSKMKDSLNMTLYGNNNPYKRVFNQDYVDDISFEKIKEIYTTRYADASDFQFFIVGDTEEGVLKRLLEQYVASIPTTNSKPENYKDNSAEWLNPSIDKDIYLPMEDLKTSVRIAFKKEMPYSIKNSILMKALGSILQLRYLESLREEEGGTYVASARGFLVKEPKPLAFLSVSFDCNPDLAEKLISIVHKEIETIKTGDIKQEDLDKTLASLIKEREESKSSNQYEMSAMKTFIIDGYNQNAPENFENTVKAITIEDIQSITKDLLEDSKSYEVVFKPEI</sequence>
<keyword evidence="13" id="KW-1185">Reference proteome</keyword>
<dbReference type="InterPro" id="IPR011765">
    <property type="entry name" value="Pept_M16_N"/>
</dbReference>
<gene>
    <name evidence="12" type="ORF">EYD46_06470</name>
</gene>
<evidence type="ECO:0000256" key="3">
    <source>
        <dbReference type="ARBA" id="ARBA00022670"/>
    </source>
</evidence>
<keyword evidence="4" id="KW-0479">Metal-binding</keyword>
<feature type="domain" description="Peptidase M16 C-terminal" evidence="11">
    <location>
        <begin position="682"/>
        <end position="863"/>
    </location>
</feature>
<feature type="domain" description="Peptidase M16 N-terminal" evidence="10">
    <location>
        <begin position="53"/>
        <end position="166"/>
    </location>
</feature>
<reference evidence="12 13" key="1">
    <citation type="journal article" date="2015" name="Int. J. Syst. Evol. Microbiol.">
        <title>Hyunsoonleella pacifica sp. nov., isolated from seawater of South Pacific Gyre.</title>
        <authorList>
            <person name="Gao X."/>
            <person name="Zhang Z."/>
            <person name="Dai X."/>
            <person name="Zhang X.H."/>
        </authorList>
    </citation>
    <scope>NUCLEOTIDE SEQUENCE [LARGE SCALE GENOMIC DNA]</scope>
    <source>
        <strain evidence="12 13">SW033</strain>
    </source>
</reference>
<accession>A0A4Q9FNP2</accession>
<organism evidence="12 13">
    <name type="scientific">Hyunsoonleella pacifica</name>
    <dbReference type="NCBI Taxonomy" id="1080224"/>
    <lineage>
        <taxon>Bacteria</taxon>
        <taxon>Pseudomonadati</taxon>
        <taxon>Bacteroidota</taxon>
        <taxon>Flavobacteriia</taxon>
        <taxon>Flavobacteriales</taxon>
        <taxon>Flavobacteriaceae</taxon>
    </lineage>
</organism>
<dbReference type="InterPro" id="IPR050626">
    <property type="entry name" value="Peptidase_M16"/>
</dbReference>
<dbReference type="PANTHER" id="PTHR43690:SF17">
    <property type="entry name" value="PROTEIN YHJJ"/>
    <property type="match status" value="1"/>
</dbReference>
<dbReference type="GO" id="GO:0006508">
    <property type="term" value="P:proteolysis"/>
    <property type="evidence" value="ECO:0007669"/>
    <property type="project" value="UniProtKB-KW"/>
</dbReference>
<keyword evidence="6" id="KW-0862">Zinc</keyword>
<comment type="cofactor">
    <cofactor evidence="1">
        <name>Zn(2+)</name>
        <dbReference type="ChEBI" id="CHEBI:29105"/>
    </cofactor>
</comment>
<dbReference type="EMBL" id="SIRS01000003">
    <property type="protein sequence ID" value="TBN16289.1"/>
    <property type="molecule type" value="Genomic_DNA"/>
</dbReference>
<evidence type="ECO:0000259" key="11">
    <source>
        <dbReference type="Pfam" id="PF05193"/>
    </source>
</evidence>
<dbReference type="Pfam" id="PF05193">
    <property type="entry name" value="Peptidase_M16_C"/>
    <property type="match status" value="2"/>
</dbReference>
<feature type="domain" description="Peptidase M16 C-terminal" evidence="11">
    <location>
        <begin position="203"/>
        <end position="382"/>
    </location>
</feature>
<evidence type="ECO:0000256" key="7">
    <source>
        <dbReference type="ARBA" id="ARBA00023049"/>
    </source>
</evidence>
<feature type="chain" id="PRO_5020434837" evidence="9">
    <location>
        <begin position="19"/>
        <end position="932"/>
    </location>
</feature>
<evidence type="ECO:0000256" key="4">
    <source>
        <dbReference type="ARBA" id="ARBA00022723"/>
    </source>
</evidence>
<evidence type="ECO:0000313" key="13">
    <source>
        <dbReference type="Proteomes" id="UP000292372"/>
    </source>
</evidence>
<dbReference type="PROSITE" id="PS00143">
    <property type="entry name" value="INSULINASE"/>
    <property type="match status" value="1"/>
</dbReference>
<dbReference type="PANTHER" id="PTHR43690">
    <property type="entry name" value="NARDILYSIN"/>
    <property type="match status" value="1"/>
</dbReference>
<evidence type="ECO:0000256" key="6">
    <source>
        <dbReference type="ARBA" id="ARBA00022833"/>
    </source>
</evidence>
<dbReference type="InterPro" id="IPR001431">
    <property type="entry name" value="Pept_M16_Zn_BS"/>
</dbReference>
<keyword evidence="7" id="KW-0482">Metalloprotease</keyword>
<dbReference type="Pfam" id="PF00675">
    <property type="entry name" value="Peptidase_M16"/>
    <property type="match status" value="1"/>
</dbReference>
<comment type="caution">
    <text evidence="12">The sequence shown here is derived from an EMBL/GenBank/DDBJ whole genome shotgun (WGS) entry which is preliminary data.</text>
</comment>
<evidence type="ECO:0000256" key="5">
    <source>
        <dbReference type="ARBA" id="ARBA00022801"/>
    </source>
</evidence>
<feature type="signal peptide" evidence="9">
    <location>
        <begin position="1"/>
        <end position="18"/>
    </location>
</feature>